<sequence length="201" mass="22181">MPITIRKATIVDAPSLSHICLVTADAGNSAESLHDFVELPGLVYAVPYVNLPTAWAFVMVDDSKDNSVVGYVVGSTDTRAYEQYASEKWWPVQAEKYLPSDMVREGDKKYAALLRNMHTAPDANIAFSPAHLHINILDGYRGQGWGRKMIQTAVDHLKGEGITRVWLGMDPRNAAARTFYERLGFTGFDGSSANDVGLIFE</sequence>
<proteinExistence type="predicted"/>
<dbReference type="SUPFAM" id="SSF55729">
    <property type="entry name" value="Acyl-CoA N-acyltransferases (Nat)"/>
    <property type="match status" value="1"/>
</dbReference>
<dbReference type="Gene3D" id="3.40.630.30">
    <property type="match status" value="1"/>
</dbReference>
<evidence type="ECO:0000259" key="1">
    <source>
        <dbReference type="PROSITE" id="PS51186"/>
    </source>
</evidence>
<dbReference type="PROSITE" id="PS51186">
    <property type="entry name" value="GNAT"/>
    <property type="match status" value="1"/>
</dbReference>
<dbReference type="AlphaFoldDB" id="A0AAD7AV86"/>
<dbReference type="PANTHER" id="PTHR43617:SF20">
    <property type="entry name" value="N-ALPHA-ACETYLTRANSFERASE RIMI"/>
    <property type="match status" value="1"/>
</dbReference>
<dbReference type="EMBL" id="JARIHO010000001">
    <property type="protein sequence ID" value="KAJ7368445.1"/>
    <property type="molecule type" value="Genomic_DNA"/>
</dbReference>
<name>A0AAD7AV86_9AGAR</name>
<feature type="domain" description="N-acetyltransferase" evidence="1">
    <location>
        <begin position="68"/>
        <end position="201"/>
    </location>
</feature>
<dbReference type="PANTHER" id="PTHR43617">
    <property type="entry name" value="L-AMINO ACID N-ACETYLTRANSFERASE"/>
    <property type="match status" value="1"/>
</dbReference>
<reference evidence="2" key="1">
    <citation type="submission" date="2023-03" db="EMBL/GenBank/DDBJ databases">
        <title>Massive genome expansion in bonnet fungi (Mycena s.s.) driven by repeated elements and novel gene families across ecological guilds.</title>
        <authorList>
            <consortium name="Lawrence Berkeley National Laboratory"/>
            <person name="Harder C.B."/>
            <person name="Miyauchi S."/>
            <person name="Viragh M."/>
            <person name="Kuo A."/>
            <person name="Thoen E."/>
            <person name="Andreopoulos B."/>
            <person name="Lu D."/>
            <person name="Skrede I."/>
            <person name="Drula E."/>
            <person name="Henrissat B."/>
            <person name="Morin E."/>
            <person name="Kohler A."/>
            <person name="Barry K."/>
            <person name="LaButti K."/>
            <person name="Morin E."/>
            <person name="Salamov A."/>
            <person name="Lipzen A."/>
            <person name="Mereny Z."/>
            <person name="Hegedus B."/>
            <person name="Baldrian P."/>
            <person name="Stursova M."/>
            <person name="Weitz H."/>
            <person name="Taylor A."/>
            <person name="Grigoriev I.V."/>
            <person name="Nagy L.G."/>
            <person name="Martin F."/>
            <person name="Kauserud H."/>
        </authorList>
    </citation>
    <scope>NUCLEOTIDE SEQUENCE</scope>
    <source>
        <strain evidence="2">CBHHK002</strain>
    </source>
</reference>
<protein>
    <submittedName>
        <fullName evidence="2">Acyl-CoA N-acyltransferase</fullName>
    </submittedName>
</protein>
<dbReference type="CDD" id="cd04301">
    <property type="entry name" value="NAT_SF"/>
    <property type="match status" value="1"/>
</dbReference>
<evidence type="ECO:0000313" key="3">
    <source>
        <dbReference type="Proteomes" id="UP001218218"/>
    </source>
</evidence>
<comment type="caution">
    <text evidence="2">The sequence shown here is derived from an EMBL/GenBank/DDBJ whole genome shotgun (WGS) entry which is preliminary data.</text>
</comment>
<keyword evidence="3" id="KW-1185">Reference proteome</keyword>
<dbReference type="Proteomes" id="UP001218218">
    <property type="component" value="Unassembled WGS sequence"/>
</dbReference>
<dbReference type="Pfam" id="PF00583">
    <property type="entry name" value="Acetyltransf_1"/>
    <property type="match status" value="1"/>
</dbReference>
<dbReference type="InterPro" id="IPR000182">
    <property type="entry name" value="GNAT_dom"/>
</dbReference>
<organism evidence="2 3">
    <name type="scientific">Mycena albidolilacea</name>
    <dbReference type="NCBI Taxonomy" id="1033008"/>
    <lineage>
        <taxon>Eukaryota</taxon>
        <taxon>Fungi</taxon>
        <taxon>Dikarya</taxon>
        <taxon>Basidiomycota</taxon>
        <taxon>Agaricomycotina</taxon>
        <taxon>Agaricomycetes</taxon>
        <taxon>Agaricomycetidae</taxon>
        <taxon>Agaricales</taxon>
        <taxon>Marasmiineae</taxon>
        <taxon>Mycenaceae</taxon>
        <taxon>Mycena</taxon>
    </lineage>
</organism>
<evidence type="ECO:0000313" key="2">
    <source>
        <dbReference type="EMBL" id="KAJ7368445.1"/>
    </source>
</evidence>
<dbReference type="InterPro" id="IPR050276">
    <property type="entry name" value="MshD_Acetyltransferase"/>
</dbReference>
<accession>A0AAD7AV86</accession>
<dbReference type="InterPro" id="IPR016181">
    <property type="entry name" value="Acyl_CoA_acyltransferase"/>
</dbReference>
<gene>
    <name evidence="2" type="ORF">DFH08DRAFT_831418</name>
</gene>
<dbReference type="GO" id="GO:0008999">
    <property type="term" value="F:protein-N-terminal-alanine acetyltransferase activity"/>
    <property type="evidence" value="ECO:0007669"/>
    <property type="project" value="TreeGrafter"/>
</dbReference>